<dbReference type="InterPro" id="IPR007373">
    <property type="entry name" value="Thiamin_PyroPKinase_B1-bd"/>
</dbReference>
<evidence type="ECO:0000259" key="6">
    <source>
        <dbReference type="SMART" id="SM00983"/>
    </source>
</evidence>
<evidence type="ECO:0000256" key="2">
    <source>
        <dbReference type="ARBA" id="ARBA00022741"/>
    </source>
</evidence>
<dbReference type="AlphaFoldDB" id="A0A8I1DDV0"/>
<accession>A0A8I1DDV0</accession>
<dbReference type="GO" id="GO:0006772">
    <property type="term" value="P:thiamine metabolic process"/>
    <property type="evidence" value="ECO:0007669"/>
    <property type="project" value="UniProtKB-UniRule"/>
</dbReference>
<keyword evidence="4" id="KW-0067">ATP-binding</keyword>
<gene>
    <name evidence="7" type="ORF">I8U20_02890</name>
</gene>
<proteinExistence type="predicted"/>
<dbReference type="InterPro" id="IPR036371">
    <property type="entry name" value="TPK_B1-bd_sf"/>
</dbReference>
<evidence type="ECO:0000313" key="7">
    <source>
        <dbReference type="EMBL" id="MBH8594269.1"/>
    </source>
</evidence>
<dbReference type="EC" id="2.7.6.2" evidence="5"/>
<evidence type="ECO:0000256" key="5">
    <source>
        <dbReference type="NCBIfam" id="TIGR01378"/>
    </source>
</evidence>
<protein>
    <recommendedName>
        <fullName evidence="5">Thiamine diphosphokinase</fullName>
        <ecNumber evidence="5">2.7.6.2</ecNumber>
    </recommendedName>
</protein>
<dbReference type="Pfam" id="PF04263">
    <property type="entry name" value="TPK_catalytic"/>
    <property type="match status" value="1"/>
</dbReference>
<dbReference type="GO" id="GO:0005524">
    <property type="term" value="F:ATP binding"/>
    <property type="evidence" value="ECO:0007669"/>
    <property type="project" value="UniProtKB-KW"/>
</dbReference>
<dbReference type="NCBIfam" id="TIGR01378">
    <property type="entry name" value="thi_PPkinase"/>
    <property type="match status" value="1"/>
</dbReference>
<feature type="domain" description="Thiamin pyrophosphokinase thiamin-binding" evidence="6">
    <location>
        <begin position="149"/>
        <end position="214"/>
    </location>
</feature>
<dbReference type="Proteomes" id="UP000633619">
    <property type="component" value="Unassembled WGS sequence"/>
</dbReference>
<evidence type="ECO:0000256" key="3">
    <source>
        <dbReference type="ARBA" id="ARBA00022777"/>
    </source>
</evidence>
<dbReference type="GO" id="GO:0030975">
    <property type="term" value="F:thiamine binding"/>
    <property type="evidence" value="ECO:0007669"/>
    <property type="project" value="InterPro"/>
</dbReference>
<dbReference type="PANTHER" id="PTHR41299">
    <property type="entry name" value="THIAMINE PYROPHOSPHOKINASE"/>
    <property type="match status" value="1"/>
</dbReference>
<dbReference type="InterPro" id="IPR007371">
    <property type="entry name" value="TPK_catalytic"/>
</dbReference>
<evidence type="ECO:0000256" key="4">
    <source>
        <dbReference type="ARBA" id="ARBA00022840"/>
    </source>
</evidence>
<evidence type="ECO:0000256" key="1">
    <source>
        <dbReference type="ARBA" id="ARBA00022679"/>
    </source>
</evidence>
<dbReference type="Pfam" id="PF04265">
    <property type="entry name" value="TPK_B1_binding"/>
    <property type="match status" value="1"/>
</dbReference>
<comment type="caution">
    <text evidence="7">The sequence shown here is derived from an EMBL/GenBank/DDBJ whole genome shotgun (WGS) entry which is preliminary data.</text>
</comment>
<organism evidence="7 8">
    <name type="scientific">Thermoactinomyces intermedius</name>
    <dbReference type="NCBI Taxonomy" id="2024"/>
    <lineage>
        <taxon>Bacteria</taxon>
        <taxon>Bacillati</taxon>
        <taxon>Bacillota</taxon>
        <taxon>Bacilli</taxon>
        <taxon>Bacillales</taxon>
        <taxon>Thermoactinomycetaceae</taxon>
        <taxon>Thermoactinomyces</taxon>
    </lineage>
</organism>
<sequence>MVRRLDKNRVVVIAGGDFSRFEAELIRPETDLIITADAGAVSLEAHGLVPDIAVGDFDTTGIDYIETLKQKGVRVIPLPAEKEVTDLHFALLCATRQKPDEILILGALGGDRADHMLANIGLLEWLKEEGKNATMLHPANRLRLLSGPGKMKFDSKEFQYVSLLPVSRKVTGIETDGLKYPLKKETLYRGGTRGISNELVKVPAFVSVEEGICLVIESRE</sequence>
<dbReference type="SMART" id="SM00983">
    <property type="entry name" value="TPK_B1_binding"/>
    <property type="match status" value="1"/>
</dbReference>
<keyword evidence="8" id="KW-1185">Reference proteome</keyword>
<dbReference type="RefSeq" id="WP_181730784.1">
    <property type="nucleotide sequence ID" value="NZ_JACEIR010000001.1"/>
</dbReference>
<keyword evidence="2" id="KW-0547">Nucleotide-binding</keyword>
<dbReference type="InterPro" id="IPR053149">
    <property type="entry name" value="TPK"/>
</dbReference>
<dbReference type="EMBL" id="JAECVW010000001">
    <property type="protein sequence ID" value="MBH8594269.1"/>
    <property type="molecule type" value="Genomic_DNA"/>
</dbReference>
<keyword evidence="3 7" id="KW-0418">Kinase</keyword>
<dbReference type="PANTHER" id="PTHR41299:SF1">
    <property type="entry name" value="THIAMINE PYROPHOSPHOKINASE"/>
    <property type="match status" value="1"/>
</dbReference>
<reference evidence="7 8" key="1">
    <citation type="submission" date="2020-12" db="EMBL/GenBank/DDBJ databases">
        <title>WGS of Thermoactinomyces spp.</title>
        <authorList>
            <person name="Cheng K."/>
        </authorList>
    </citation>
    <scope>NUCLEOTIDE SEQUENCE [LARGE SCALE GENOMIC DNA]</scope>
    <source>
        <strain evidence="8">CICC 10671\DSM 43846</strain>
    </source>
</reference>
<dbReference type="CDD" id="cd07995">
    <property type="entry name" value="TPK"/>
    <property type="match status" value="1"/>
</dbReference>
<dbReference type="SUPFAM" id="SSF63999">
    <property type="entry name" value="Thiamin pyrophosphokinase, catalytic domain"/>
    <property type="match status" value="1"/>
</dbReference>
<dbReference type="InterPro" id="IPR036759">
    <property type="entry name" value="TPK_catalytic_sf"/>
</dbReference>
<dbReference type="GO" id="GO:0004788">
    <property type="term" value="F:thiamine diphosphokinase activity"/>
    <property type="evidence" value="ECO:0007669"/>
    <property type="project" value="UniProtKB-UniRule"/>
</dbReference>
<keyword evidence="1 7" id="KW-0808">Transferase</keyword>
<dbReference type="GO" id="GO:0009229">
    <property type="term" value="P:thiamine diphosphate biosynthetic process"/>
    <property type="evidence" value="ECO:0007669"/>
    <property type="project" value="InterPro"/>
</dbReference>
<evidence type="ECO:0000313" key="8">
    <source>
        <dbReference type="Proteomes" id="UP000633619"/>
    </source>
</evidence>
<dbReference type="Gene3D" id="3.40.50.10240">
    <property type="entry name" value="Thiamin pyrophosphokinase, catalytic domain"/>
    <property type="match status" value="1"/>
</dbReference>
<dbReference type="SUPFAM" id="SSF63862">
    <property type="entry name" value="Thiamin pyrophosphokinase, substrate-binding domain"/>
    <property type="match status" value="1"/>
</dbReference>
<dbReference type="GO" id="GO:0016301">
    <property type="term" value="F:kinase activity"/>
    <property type="evidence" value="ECO:0007669"/>
    <property type="project" value="UniProtKB-KW"/>
</dbReference>
<name>A0A8I1DDV0_THEIN</name>
<dbReference type="InterPro" id="IPR006282">
    <property type="entry name" value="Thi_PPkinase"/>
</dbReference>